<dbReference type="KEGG" id="mbw:MSBRW_2883"/>
<dbReference type="Proteomes" id="UP000033038">
    <property type="component" value="Chromosome"/>
</dbReference>
<accession>A0A0E3LLZ6</accession>
<feature type="transmembrane region" description="Helical" evidence="1">
    <location>
        <begin position="96"/>
        <end position="114"/>
    </location>
</feature>
<feature type="transmembrane region" description="Helical" evidence="1">
    <location>
        <begin position="12"/>
        <end position="28"/>
    </location>
</feature>
<evidence type="ECO:0000313" key="2">
    <source>
        <dbReference type="EMBL" id="AKB52136.1"/>
    </source>
</evidence>
<evidence type="ECO:0000256" key="1">
    <source>
        <dbReference type="SAM" id="Phobius"/>
    </source>
</evidence>
<dbReference type="PATRIC" id="fig|1434109.4.peg.3754"/>
<feature type="transmembrane region" description="Helical" evidence="1">
    <location>
        <begin position="34"/>
        <end position="55"/>
    </location>
</feature>
<proteinExistence type="predicted"/>
<organism evidence="2 3">
    <name type="scientific">Methanosarcina barkeri str. Wiesmoor</name>
    <dbReference type="NCBI Taxonomy" id="1434109"/>
    <lineage>
        <taxon>Archaea</taxon>
        <taxon>Methanobacteriati</taxon>
        <taxon>Methanobacteriota</taxon>
        <taxon>Stenosarchaea group</taxon>
        <taxon>Methanomicrobia</taxon>
        <taxon>Methanosarcinales</taxon>
        <taxon>Methanosarcinaceae</taxon>
        <taxon>Methanosarcina</taxon>
    </lineage>
</organism>
<dbReference type="EMBL" id="CP009526">
    <property type="protein sequence ID" value="AKB52136.1"/>
    <property type="molecule type" value="Genomic_DNA"/>
</dbReference>
<protein>
    <submittedName>
        <fullName evidence="2">Uncharacterized protein</fullName>
    </submittedName>
</protein>
<sequence>MNRDPIVEQELWRSVPVYFVSFLIVGTLDQVGYISIGGIATFILAFIITLIHFTLMVKYRRKEHLTDPSISLIIDHLLQSKNPESRNNTHPESGNNFLSVLTILVIAYLIYRYAV</sequence>
<name>A0A0E3LLZ6_METBA</name>
<evidence type="ECO:0000313" key="3">
    <source>
        <dbReference type="Proteomes" id="UP000033038"/>
    </source>
</evidence>
<gene>
    <name evidence="2" type="ORF">MSBRW_2883</name>
</gene>
<dbReference type="AlphaFoldDB" id="A0A0E3LLZ6"/>
<dbReference type="HOGENOM" id="CLU_2103482_0_0_2"/>
<keyword evidence="1" id="KW-0812">Transmembrane</keyword>
<keyword evidence="1" id="KW-0472">Membrane</keyword>
<reference evidence="2 3" key="1">
    <citation type="submission" date="2014-07" db="EMBL/GenBank/DDBJ databases">
        <title>Methanogenic archaea and the global carbon cycle.</title>
        <authorList>
            <person name="Henriksen J.R."/>
            <person name="Luke J."/>
            <person name="Reinhart S."/>
            <person name="Benedict M.N."/>
            <person name="Youngblut N.D."/>
            <person name="Metcalf M.E."/>
            <person name="Whitaker R.J."/>
            <person name="Metcalf W.W."/>
        </authorList>
    </citation>
    <scope>NUCLEOTIDE SEQUENCE [LARGE SCALE GENOMIC DNA]</scope>
    <source>
        <strain evidence="2 3">Wiesmoor</strain>
    </source>
</reference>
<keyword evidence="1" id="KW-1133">Transmembrane helix</keyword>